<comment type="caution">
    <text evidence="6">The sequence shown here is derived from an EMBL/GenBank/DDBJ whole genome shotgun (WGS) entry which is preliminary data.</text>
</comment>
<name>A0ABT1DB93_9PROT</name>
<dbReference type="InterPro" id="IPR011701">
    <property type="entry name" value="MFS"/>
</dbReference>
<keyword evidence="7" id="KW-1185">Reference proteome</keyword>
<organism evidence="6 7">
    <name type="scientific">Siccirubricoccus soli</name>
    <dbReference type="NCBI Taxonomy" id="2899147"/>
    <lineage>
        <taxon>Bacteria</taxon>
        <taxon>Pseudomonadati</taxon>
        <taxon>Pseudomonadota</taxon>
        <taxon>Alphaproteobacteria</taxon>
        <taxon>Acetobacterales</taxon>
        <taxon>Roseomonadaceae</taxon>
        <taxon>Siccirubricoccus</taxon>
    </lineage>
</organism>
<feature type="transmembrane region" description="Helical" evidence="4">
    <location>
        <begin position="85"/>
        <end position="104"/>
    </location>
</feature>
<feature type="domain" description="Major facilitator superfamily (MFS) profile" evidence="5">
    <location>
        <begin position="23"/>
        <end position="412"/>
    </location>
</feature>
<keyword evidence="3 4" id="KW-0472">Membrane</keyword>
<dbReference type="PANTHER" id="PTHR11360:SF290">
    <property type="entry name" value="MONOCARBOXYLATE MFS PERMEASE"/>
    <property type="match status" value="1"/>
</dbReference>
<sequence>MPVADRAAPWAAGGVDSPYAWARLALAVALNTLGGVGLWSIVVALPAVQAEFGTARAAAALPYTLTTIGFALGGVLMGRLADRFGVMWPVLGGSLSLGLGYLLAAQAGDITSFALIHGLFIGLLGACAMFGPLVADTSLWFRQRRGLAVAICACGNYFAGTVWPPLLQWGIAGLGWRRTHELVGIACLVLLLPLALLLRRKPPQQEAVTRTGGGGGTALGLSPNVLQGVLVAAGIACCVAMAMPQVHIVAYCVDLGYGAARGAEMLSLMLATGVLSRLAFGLVMDRIGALSTLVLASLLQAVALALFLPFDGLVPLYVISGLFGLFQGGIVPCYAVIVRENFPASEVGVRVSLALSSTLVGMALGGWMSGFVFDLTGSYRMAVVNGLIWNGVHLALAGWLLWRGRARRVAFA</sequence>
<keyword evidence="1 4" id="KW-0812">Transmembrane</keyword>
<dbReference type="SUPFAM" id="SSF103473">
    <property type="entry name" value="MFS general substrate transporter"/>
    <property type="match status" value="1"/>
</dbReference>
<dbReference type="PANTHER" id="PTHR11360">
    <property type="entry name" value="MONOCARBOXYLATE TRANSPORTER"/>
    <property type="match status" value="1"/>
</dbReference>
<feature type="transmembrane region" description="Helical" evidence="4">
    <location>
        <begin position="147"/>
        <end position="167"/>
    </location>
</feature>
<protein>
    <submittedName>
        <fullName evidence="6">MFS transporter</fullName>
    </submittedName>
</protein>
<feature type="transmembrane region" description="Helical" evidence="4">
    <location>
        <begin position="219"/>
        <end position="243"/>
    </location>
</feature>
<dbReference type="InterPro" id="IPR036259">
    <property type="entry name" value="MFS_trans_sf"/>
</dbReference>
<feature type="transmembrane region" description="Helical" evidence="4">
    <location>
        <begin position="287"/>
        <end position="308"/>
    </location>
</feature>
<evidence type="ECO:0000256" key="4">
    <source>
        <dbReference type="SAM" id="Phobius"/>
    </source>
</evidence>
<dbReference type="InterPro" id="IPR050327">
    <property type="entry name" value="Proton-linked_MCT"/>
</dbReference>
<feature type="transmembrane region" description="Helical" evidence="4">
    <location>
        <begin position="379"/>
        <end position="402"/>
    </location>
</feature>
<feature type="transmembrane region" description="Helical" evidence="4">
    <location>
        <begin position="349"/>
        <end position="373"/>
    </location>
</feature>
<feature type="transmembrane region" description="Helical" evidence="4">
    <location>
        <begin position="314"/>
        <end position="337"/>
    </location>
</feature>
<dbReference type="Proteomes" id="UP001523392">
    <property type="component" value="Unassembled WGS sequence"/>
</dbReference>
<proteinExistence type="predicted"/>
<feature type="transmembrane region" description="Helical" evidence="4">
    <location>
        <begin position="60"/>
        <end position="78"/>
    </location>
</feature>
<evidence type="ECO:0000313" key="6">
    <source>
        <dbReference type="EMBL" id="MCO6419210.1"/>
    </source>
</evidence>
<evidence type="ECO:0000259" key="5">
    <source>
        <dbReference type="PROSITE" id="PS50850"/>
    </source>
</evidence>
<evidence type="ECO:0000313" key="7">
    <source>
        <dbReference type="Proteomes" id="UP001523392"/>
    </source>
</evidence>
<dbReference type="InterPro" id="IPR020846">
    <property type="entry name" value="MFS_dom"/>
</dbReference>
<gene>
    <name evidence="6" type="ORF">JYK14_24050</name>
</gene>
<evidence type="ECO:0000256" key="3">
    <source>
        <dbReference type="ARBA" id="ARBA00023136"/>
    </source>
</evidence>
<feature type="transmembrane region" description="Helical" evidence="4">
    <location>
        <begin position="255"/>
        <end position="275"/>
    </location>
</feature>
<dbReference type="EMBL" id="JAFIRR010000178">
    <property type="protein sequence ID" value="MCO6419210.1"/>
    <property type="molecule type" value="Genomic_DNA"/>
</dbReference>
<evidence type="ECO:0000256" key="2">
    <source>
        <dbReference type="ARBA" id="ARBA00022989"/>
    </source>
</evidence>
<dbReference type="Pfam" id="PF07690">
    <property type="entry name" value="MFS_1"/>
    <property type="match status" value="1"/>
</dbReference>
<evidence type="ECO:0000256" key="1">
    <source>
        <dbReference type="ARBA" id="ARBA00022692"/>
    </source>
</evidence>
<accession>A0ABT1DB93</accession>
<keyword evidence="2 4" id="KW-1133">Transmembrane helix</keyword>
<dbReference type="PROSITE" id="PS50850">
    <property type="entry name" value="MFS"/>
    <property type="match status" value="1"/>
</dbReference>
<dbReference type="RefSeq" id="WP_252955831.1">
    <property type="nucleotide sequence ID" value="NZ_JAFIRR010000178.1"/>
</dbReference>
<feature type="transmembrane region" description="Helical" evidence="4">
    <location>
        <begin position="179"/>
        <end position="198"/>
    </location>
</feature>
<feature type="transmembrane region" description="Helical" evidence="4">
    <location>
        <begin position="24"/>
        <end position="48"/>
    </location>
</feature>
<feature type="transmembrane region" description="Helical" evidence="4">
    <location>
        <begin position="110"/>
        <end position="135"/>
    </location>
</feature>
<dbReference type="Gene3D" id="1.20.1250.20">
    <property type="entry name" value="MFS general substrate transporter like domains"/>
    <property type="match status" value="2"/>
</dbReference>
<reference evidence="6 7" key="1">
    <citation type="submission" date="2021-12" db="EMBL/GenBank/DDBJ databases">
        <title>Siccirubricoccus leaddurans sp. nov., a high concentration Zn2+ tolerance bacterium.</title>
        <authorList>
            <person name="Cao Y."/>
        </authorList>
    </citation>
    <scope>NUCLEOTIDE SEQUENCE [LARGE SCALE GENOMIC DNA]</scope>
    <source>
        <strain evidence="6 7">KC 17139</strain>
    </source>
</reference>